<comment type="caution">
    <text evidence="1">The sequence shown here is derived from an EMBL/GenBank/DDBJ whole genome shotgun (WGS) entry which is preliminary data.</text>
</comment>
<sequence>MGQNIVVHRSEKKFVIEGCKIEETNQVQRKGPFLAFSSQSELFSKSRESSDLAQSNSTYISQQLLLFSELEFSHLGGTNFRTRGGMIRNRPIRAPPSQYLILKAFGWIIYIKDFLGIWR</sequence>
<dbReference type="EMBL" id="JABWDY010042173">
    <property type="protein sequence ID" value="KAF5176821.1"/>
    <property type="molecule type" value="Genomic_DNA"/>
</dbReference>
<keyword evidence="2" id="KW-1185">Reference proteome</keyword>
<proteinExistence type="predicted"/>
<gene>
    <name evidence="1" type="ORF">FRX31_033592</name>
</gene>
<dbReference type="AlphaFoldDB" id="A0A7J6UWF4"/>
<evidence type="ECO:0000313" key="1">
    <source>
        <dbReference type="EMBL" id="KAF5176821.1"/>
    </source>
</evidence>
<reference evidence="1 2" key="1">
    <citation type="submission" date="2020-06" db="EMBL/GenBank/DDBJ databases">
        <title>Transcriptomic and genomic resources for Thalictrum thalictroides and T. hernandezii: Facilitating candidate gene discovery in an emerging model plant lineage.</title>
        <authorList>
            <person name="Arias T."/>
            <person name="Riano-Pachon D.M."/>
            <person name="Di Stilio V.S."/>
        </authorList>
    </citation>
    <scope>NUCLEOTIDE SEQUENCE [LARGE SCALE GENOMIC DNA]</scope>
    <source>
        <strain evidence="2">cv. WT478/WT964</strain>
        <tissue evidence="1">Leaves</tissue>
    </source>
</reference>
<evidence type="ECO:0000313" key="2">
    <source>
        <dbReference type="Proteomes" id="UP000554482"/>
    </source>
</evidence>
<accession>A0A7J6UWF4</accession>
<protein>
    <submittedName>
        <fullName evidence="1">Uncharacterized protein</fullName>
    </submittedName>
</protein>
<organism evidence="1 2">
    <name type="scientific">Thalictrum thalictroides</name>
    <name type="common">Rue-anemone</name>
    <name type="synonym">Anemone thalictroides</name>
    <dbReference type="NCBI Taxonomy" id="46969"/>
    <lineage>
        <taxon>Eukaryota</taxon>
        <taxon>Viridiplantae</taxon>
        <taxon>Streptophyta</taxon>
        <taxon>Embryophyta</taxon>
        <taxon>Tracheophyta</taxon>
        <taxon>Spermatophyta</taxon>
        <taxon>Magnoliopsida</taxon>
        <taxon>Ranunculales</taxon>
        <taxon>Ranunculaceae</taxon>
        <taxon>Thalictroideae</taxon>
        <taxon>Thalictrum</taxon>
    </lineage>
</organism>
<dbReference type="Proteomes" id="UP000554482">
    <property type="component" value="Unassembled WGS sequence"/>
</dbReference>
<name>A0A7J6UWF4_THATH</name>